<evidence type="ECO:0000313" key="2">
    <source>
        <dbReference type="EMBL" id="MCD7464281.1"/>
    </source>
</evidence>
<comment type="caution">
    <text evidence="2">The sequence shown here is derived from an EMBL/GenBank/DDBJ whole genome shotgun (WGS) entry which is preliminary data.</text>
</comment>
<dbReference type="Proteomes" id="UP000823775">
    <property type="component" value="Unassembled WGS sequence"/>
</dbReference>
<evidence type="ECO:0000313" key="3">
    <source>
        <dbReference type="Proteomes" id="UP000823775"/>
    </source>
</evidence>
<name>A0ABS8SZV6_DATST</name>
<sequence>MNLLSIAGDATRTNDDHHSCGGGYTPLDAGGAGDTGGVGDAGGAGGRYTLAAEEVRRQEDTPYRLGRSSVVGTSKVPSCSCECLKCNENMNMLLSNIESLTEAQGVTEAVINKLISKREITYIGHEQQWKRGIRIAPNGAQEQTGHYEQHSVATAIRIGQETDHDGPTRPKSDRVAESADHDGSNITRTGKQIPQK</sequence>
<gene>
    <name evidence="2" type="ORF">HAX54_052399</name>
</gene>
<proteinExistence type="predicted"/>
<accession>A0ABS8SZV6</accession>
<evidence type="ECO:0000256" key="1">
    <source>
        <dbReference type="SAM" id="MobiDB-lite"/>
    </source>
</evidence>
<feature type="region of interest" description="Disordered" evidence="1">
    <location>
        <begin position="159"/>
        <end position="196"/>
    </location>
</feature>
<reference evidence="2 3" key="1">
    <citation type="journal article" date="2021" name="BMC Genomics">
        <title>Datura genome reveals duplications of psychoactive alkaloid biosynthetic genes and high mutation rate following tissue culture.</title>
        <authorList>
            <person name="Rajewski A."/>
            <person name="Carter-House D."/>
            <person name="Stajich J."/>
            <person name="Litt A."/>
        </authorList>
    </citation>
    <scope>NUCLEOTIDE SEQUENCE [LARGE SCALE GENOMIC DNA]</scope>
    <source>
        <strain evidence="2">AR-01</strain>
    </source>
</reference>
<feature type="compositionally biased region" description="Polar residues" evidence="1">
    <location>
        <begin position="184"/>
        <end position="196"/>
    </location>
</feature>
<feature type="compositionally biased region" description="Basic and acidic residues" evidence="1">
    <location>
        <begin position="160"/>
        <end position="183"/>
    </location>
</feature>
<dbReference type="EMBL" id="JACEIK010000949">
    <property type="protein sequence ID" value="MCD7464281.1"/>
    <property type="molecule type" value="Genomic_DNA"/>
</dbReference>
<organism evidence="2 3">
    <name type="scientific">Datura stramonium</name>
    <name type="common">Jimsonweed</name>
    <name type="synonym">Common thornapple</name>
    <dbReference type="NCBI Taxonomy" id="4076"/>
    <lineage>
        <taxon>Eukaryota</taxon>
        <taxon>Viridiplantae</taxon>
        <taxon>Streptophyta</taxon>
        <taxon>Embryophyta</taxon>
        <taxon>Tracheophyta</taxon>
        <taxon>Spermatophyta</taxon>
        <taxon>Magnoliopsida</taxon>
        <taxon>eudicotyledons</taxon>
        <taxon>Gunneridae</taxon>
        <taxon>Pentapetalae</taxon>
        <taxon>asterids</taxon>
        <taxon>lamiids</taxon>
        <taxon>Solanales</taxon>
        <taxon>Solanaceae</taxon>
        <taxon>Solanoideae</taxon>
        <taxon>Datureae</taxon>
        <taxon>Datura</taxon>
    </lineage>
</organism>
<keyword evidence="3" id="KW-1185">Reference proteome</keyword>
<protein>
    <submittedName>
        <fullName evidence="2">Uncharacterized protein</fullName>
    </submittedName>
</protein>